<feature type="signal peptide" evidence="1">
    <location>
        <begin position="1"/>
        <end position="32"/>
    </location>
</feature>
<protein>
    <recommendedName>
        <fullName evidence="4">DUF4864 domain-containing protein</fullName>
    </recommendedName>
</protein>
<feature type="chain" id="PRO_5021761005" description="DUF4864 domain-containing protein" evidence="1">
    <location>
        <begin position="33"/>
        <end position="152"/>
    </location>
</feature>
<sequence length="152" mass="16614">MFAPRPATAFSLLAPVGLVVGLVLGLAAPAFAQDLSAADRSAIRDVIQSQVDAFRRDDGEGAFGYASPSIRGMFGTSDVFMDMVRQGYQPVYRPRVFDFREIVTLHGQVTQKVHVVGPDGRPVTAFYPMVQLPDGTWRINGCYLQAPEEHQA</sequence>
<gene>
    <name evidence="2" type="ORF">RSO01_61600</name>
</gene>
<dbReference type="RefSeq" id="WP_147154370.1">
    <property type="nucleotide sequence ID" value="NZ_BKAJ01000115.1"/>
</dbReference>
<dbReference type="Pfam" id="PF16156">
    <property type="entry name" value="DUF4864"/>
    <property type="match status" value="1"/>
</dbReference>
<reference evidence="2 3" key="1">
    <citation type="submission" date="2019-07" db="EMBL/GenBank/DDBJ databases">
        <title>Whole genome shotgun sequence of Reyranella soli NBRC 108950.</title>
        <authorList>
            <person name="Hosoyama A."/>
            <person name="Uohara A."/>
            <person name="Ohji S."/>
            <person name="Ichikawa N."/>
        </authorList>
    </citation>
    <scope>NUCLEOTIDE SEQUENCE [LARGE SCALE GENOMIC DNA]</scope>
    <source>
        <strain evidence="2 3">NBRC 108950</strain>
    </source>
</reference>
<evidence type="ECO:0000313" key="2">
    <source>
        <dbReference type="EMBL" id="GEP58994.1"/>
    </source>
</evidence>
<organism evidence="2 3">
    <name type="scientific">Reyranella soli</name>
    <dbReference type="NCBI Taxonomy" id="1230389"/>
    <lineage>
        <taxon>Bacteria</taxon>
        <taxon>Pseudomonadati</taxon>
        <taxon>Pseudomonadota</taxon>
        <taxon>Alphaproteobacteria</taxon>
        <taxon>Hyphomicrobiales</taxon>
        <taxon>Reyranellaceae</taxon>
        <taxon>Reyranella</taxon>
    </lineage>
</organism>
<dbReference type="InterPro" id="IPR032347">
    <property type="entry name" value="DUF4864"/>
</dbReference>
<name>A0A512NJ65_9HYPH</name>
<evidence type="ECO:0000256" key="1">
    <source>
        <dbReference type="SAM" id="SignalP"/>
    </source>
</evidence>
<evidence type="ECO:0000313" key="3">
    <source>
        <dbReference type="Proteomes" id="UP000321058"/>
    </source>
</evidence>
<proteinExistence type="predicted"/>
<comment type="caution">
    <text evidence="2">The sequence shown here is derived from an EMBL/GenBank/DDBJ whole genome shotgun (WGS) entry which is preliminary data.</text>
</comment>
<dbReference type="EMBL" id="BKAJ01000115">
    <property type="protein sequence ID" value="GEP58994.1"/>
    <property type="molecule type" value="Genomic_DNA"/>
</dbReference>
<keyword evidence="3" id="KW-1185">Reference proteome</keyword>
<dbReference type="SUPFAM" id="SSF54427">
    <property type="entry name" value="NTF2-like"/>
    <property type="match status" value="1"/>
</dbReference>
<accession>A0A512NJ65</accession>
<dbReference type="Proteomes" id="UP000321058">
    <property type="component" value="Unassembled WGS sequence"/>
</dbReference>
<evidence type="ECO:0008006" key="4">
    <source>
        <dbReference type="Google" id="ProtNLM"/>
    </source>
</evidence>
<keyword evidence="1" id="KW-0732">Signal</keyword>
<dbReference type="InterPro" id="IPR032710">
    <property type="entry name" value="NTF2-like_dom_sf"/>
</dbReference>
<dbReference type="AlphaFoldDB" id="A0A512NJ65"/>
<dbReference type="OrthoDB" id="9130422at2"/>